<dbReference type="PATRIC" id="fig|1396.539.peg.5719"/>
<evidence type="ECO:0000313" key="2">
    <source>
        <dbReference type="Proteomes" id="UP000076501"/>
    </source>
</evidence>
<gene>
    <name evidence="1" type="ORF">B4082_5100</name>
</gene>
<organism evidence="1 2">
    <name type="scientific">Bacillus cereus</name>
    <dbReference type="NCBI Taxonomy" id="1396"/>
    <lineage>
        <taxon>Bacteria</taxon>
        <taxon>Bacillati</taxon>
        <taxon>Bacillota</taxon>
        <taxon>Bacilli</taxon>
        <taxon>Bacillales</taxon>
        <taxon>Bacillaceae</taxon>
        <taxon>Bacillus</taxon>
        <taxon>Bacillus cereus group</taxon>
    </lineage>
</organism>
<proteinExistence type="predicted"/>
<dbReference type="Proteomes" id="UP000076501">
    <property type="component" value="Unassembled WGS sequence"/>
</dbReference>
<sequence length="40" mass="5054">MLLLYGKNFIFSSFYFTCFLLEKKEETIVFKHVYMLEFFW</sequence>
<comment type="caution">
    <text evidence="1">The sequence shown here is derived from an EMBL/GenBank/DDBJ whole genome shotgun (WGS) entry which is preliminary data.</text>
</comment>
<accession>A0A164BX71</accession>
<name>A0A164BX71_BACCE</name>
<dbReference type="EMBL" id="LJKA01000073">
    <property type="protein sequence ID" value="KZD27563.1"/>
    <property type="molecule type" value="Genomic_DNA"/>
</dbReference>
<dbReference type="AlphaFoldDB" id="A0A164BX71"/>
<evidence type="ECO:0000313" key="1">
    <source>
        <dbReference type="EMBL" id="KZD27563.1"/>
    </source>
</evidence>
<protein>
    <submittedName>
        <fullName evidence="1">Uncharacterized protein</fullName>
    </submittedName>
</protein>
<reference evidence="1 2" key="1">
    <citation type="submission" date="2015-09" db="EMBL/GenBank/DDBJ databases">
        <title>Bacillus cereus food isolates.</title>
        <authorList>
            <person name="Boekhorst J."/>
        </authorList>
    </citation>
    <scope>NUCLEOTIDE SEQUENCE [LARGE SCALE GENOMIC DNA]</scope>
    <source>
        <strain evidence="1 2">B4082</strain>
    </source>
</reference>